<comment type="similarity">
    <text evidence="1">Belongs to the carbohydrate kinase pfkB family.</text>
</comment>
<comment type="cofactor">
    <cofactor evidence="12">
        <name>Mg(2+)</name>
        <dbReference type="ChEBI" id="CHEBI:18420"/>
    </cofactor>
    <text evidence="12">Requires a divalent cation, most likely magnesium in vivo, as an electrophilic catalyst to aid phosphoryl group transfer. It is the chelate of the metal and the nucleotide that is the actual substrate.</text>
</comment>
<protein>
    <recommendedName>
        <fullName evidence="3 12">Ribokinase</fullName>
        <shortName evidence="12">RK</shortName>
        <ecNumber evidence="2 12">2.7.1.15</ecNumber>
    </recommendedName>
</protein>
<evidence type="ECO:0000256" key="3">
    <source>
        <dbReference type="ARBA" id="ARBA00016943"/>
    </source>
</evidence>
<accession>A0AB35HMJ7</accession>
<evidence type="ECO:0000256" key="2">
    <source>
        <dbReference type="ARBA" id="ARBA00012035"/>
    </source>
</evidence>
<evidence type="ECO:0000313" key="14">
    <source>
        <dbReference type="EMBL" id="MCO8297442.1"/>
    </source>
</evidence>
<organism evidence="14 15">
    <name type="scientific">Tetragenococcus halophilus</name>
    <name type="common">Pediococcus halophilus</name>
    <dbReference type="NCBI Taxonomy" id="51669"/>
    <lineage>
        <taxon>Bacteria</taxon>
        <taxon>Bacillati</taxon>
        <taxon>Bacillota</taxon>
        <taxon>Bacilli</taxon>
        <taxon>Lactobacillales</taxon>
        <taxon>Enterococcaceae</taxon>
        <taxon>Tetragenococcus</taxon>
    </lineage>
</organism>
<dbReference type="InterPro" id="IPR011611">
    <property type="entry name" value="PfkB_dom"/>
</dbReference>
<feature type="binding site" evidence="12">
    <location>
        <position position="140"/>
    </location>
    <ligand>
        <name>substrate</name>
    </ligand>
</feature>
<evidence type="ECO:0000313" key="15">
    <source>
        <dbReference type="Proteomes" id="UP001057280"/>
    </source>
</evidence>
<evidence type="ECO:0000256" key="1">
    <source>
        <dbReference type="ARBA" id="ARBA00005380"/>
    </source>
</evidence>
<comment type="catalytic activity">
    <reaction evidence="12">
        <text>D-ribose + ATP = D-ribose 5-phosphate + ADP + H(+)</text>
        <dbReference type="Rhea" id="RHEA:13697"/>
        <dbReference type="ChEBI" id="CHEBI:15378"/>
        <dbReference type="ChEBI" id="CHEBI:30616"/>
        <dbReference type="ChEBI" id="CHEBI:47013"/>
        <dbReference type="ChEBI" id="CHEBI:78346"/>
        <dbReference type="ChEBI" id="CHEBI:456216"/>
        <dbReference type="EC" id="2.7.1.15"/>
    </reaction>
</comment>
<dbReference type="EC" id="2.7.1.15" evidence="2 12"/>
<evidence type="ECO:0000259" key="13">
    <source>
        <dbReference type="Pfam" id="PF00294"/>
    </source>
</evidence>
<evidence type="ECO:0000256" key="12">
    <source>
        <dbReference type="HAMAP-Rule" id="MF_01987"/>
    </source>
</evidence>
<feature type="binding site" evidence="12">
    <location>
        <position position="184"/>
    </location>
    <ligand>
        <name>ATP</name>
        <dbReference type="ChEBI" id="CHEBI:30616"/>
    </ligand>
</feature>
<feature type="domain" description="Carbohydrate kinase PfkB" evidence="13">
    <location>
        <begin position="4"/>
        <end position="297"/>
    </location>
</feature>
<proteinExistence type="inferred from homology"/>
<dbReference type="GO" id="GO:0005829">
    <property type="term" value="C:cytosol"/>
    <property type="evidence" value="ECO:0007669"/>
    <property type="project" value="TreeGrafter"/>
</dbReference>
<dbReference type="PANTHER" id="PTHR10584:SF166">
    <property type="entry name" value="RIBOKINASE"/>
    <property type="match status" value="1"/>
</dbReference>
<comment type="subcellular location">
    <subcellularLocation>
        <location evidence="12">Cytoplasm</location>
    </subcellularLocation>
</comment>
<comment type="function">
    <text evidence="12">Catalyzes the phosphorylation of ribose at O-5 in a reaction requiring ATP and magnesium. The resulting D-ribose-5-phosphate can then be used either for sythesis of nucleotides, histidine, and tryptophan, or as a component of the pentose phosphate pathway.</text>
</comment>
<comment type="similarity">
    <text evidence="12">Belongs to the carbohydrate kinase PfkB family. Ribokinase subfamily.</text>
</comment>
<comment type="caution">
    <text evidence="14">The sequence shown here is derived from an EMBL/GenBank/DDBJ whole genome shotgun (WGS) entry which is preliminary data.</text>
</comment>
<feature type="binding site" evidence="12">
    <location>
        <position position="250"/>
    </location>
    <ligand>
        <name>K(+)</name>
        <dbReference type="ChEBI" id="CHEBI:29103"/>
    </ligand>
</feature>
<reference evidence="14" key="1">
    <citation type="submission" date="2020-06" db="EMBL/GenBank/DDBJ databases">
        <authorList>
            <person name="Link T."/>
            <person name="Ehrmann M."/>
        </authorList>
    </citation>
    <scope>NUCLEOTIDE SEQUENCE</scope>
    <source>
        <strain evidence="14">TMW 2.2257</strain>
    </source>
</reference>
<dbReference type="PANTHER" id="PTHR10584">
    <property type="entry name" value="SUGAR KINASE"/>
    <property type="match status" value="1"/>
</dbReference>
<feature type="binding site" evidence="12">
    <location>
        <position position="290"/>
    </location>
    <ligand>
        <name>K(+)</name>
        <dbReference type="ChEBI" id="CHEBI:29103"/>
    </ligand>
</feature>
<comment type="pathway">
    <text evidence="12">Carbohydrate metabolism; D-ribose degradation; D-ribose 5-phosphate from beta-D-ribopyranose: step 2/2.</text>
</comment>
<keyword evidence="10 12" id="KW-0630">Potassium</keyword>
<feature type="binding site" evidence="12">
    <location>
        <position position="288"/>
    </location>
    <ligand>
        <name>K(+)</name>
        <dbReference type="ChEBI" id="CHEBI:29103"/>
    </ligand>
</feature>
<comment type="subunit">
    <text evidence="12">Homodimer.</text>
</comment>
<feature type="binding site" evidence="12">
    <location>
        <position position="248"/>
    </location>
    <ligand>
        <name>K(+)</name>
        <dbReference type="ChEBI" id="CHEBI:29103"/>
    </ligand>
</feature>
<evidence type="ECO:0000256" key="11">
    <source>
        <dbReference type="ARBA" id="ARBA00023277"/>
    </source>
</evidence>
<dbReference type="Proteomes" id="UP001057280">
    <property type="component" value="Unassembled WGS sequence"/>
</dbReference>
<dbReference type="HAMAP" id="MF_01987">
    <property type="entry name" value="Ribokinase"/>
    <property type="match status" value="1"/>
</dbReference>
<comment type="caution">
    <text evidence="12">Lacks conserved residue(s) required for the propagation of feature annotation.</text>
</comment>
<feature type="binding site" evidence="12">
    <location>
        <begin position="220"/>
        <end position="225"/>
    </location>
    <ligand>
        <name>ATP</name>
        <dbReference type="ChEBI" id="CHEBI:30616"/>
    </ligand>
</feature>
<evidence type="ECO:0000256" key="6">
    <source>
        <dbReference type="ARBA" id="ARBA00022741"/>
    </source>
</evidence>
<keyword evidence="8 12" id="KW-0067">ATP-binding</keyword>
<sequence length="304" mass="32612">MVLDVIVMGAINMDMYVHVDDFPKYGENIQAKELDQQVGGKGSNQAVTVAKQGVNQVLIGAVGQDDFGKQILTTLNQQGVKTDAIINKEDTQTGIAVAVVDHTGENTFMVILGANMALNAEEVEEAMAPLEGKIFLLNLETSQESVLAALKMAKKKNMYIVLDPAPEGSYFEETLQYADLVTPNQQETERITGITVNNVEDAKKAAKWIADQGVSDVIVKLGSEGSVLYESKKDRFTIIEATKVKAINTVGAGDIFAGVLASELARNSDDLVHAAKIASKASALKVSRPGGQDGIPTKEELDQM</sequence>
<dbReference type="GO" id="GO:0004747">
    <property type="term" value="F:ribokinase activity"/>
    <property type="evidence" value="ECO:0007669"/>
    <property type="project" value="UniProtKB-UniRule"/>
</dbReference>
<dbReference type="AlphaFoldDB" id="A0AB35HMJ7"/>
<keyword evidence="5 12" id="KW-0479">Metal-binding</keyword>
<keyword evidence="9 12" id="KW-0460">Magnesium</keyword>
<dbReference type="Gene3D" id="3.40.1190.20">
    <property type="match status" value="1"/>
</dbReference>
<dbReference type="GO" id="GO:0046872">
    <property type="term" value="F:metal ion binding"/>
    <property type="evidence" value="ECO:0007669"/>
    <property type="project" value="UniProtKB-KW"/>
</dbReference>
<dbReference type="RefSeq" id="WP_253210007.1">
    <property type="nucleotide sequence ID" value="NZ_JACACB010000005.1"/>
</dbReference>
<evidence type="ECO:0000256" key="5">
    <source>
        <dbReference type="ARBA" id="ARBA00022723"/>
    </source>
</evidence>
<keyword evidence="7 12" id="KW-0418">Kinase</keyword>
<dbReference type="GO" id="GO:0019303">
    <property type="term" value="P:D-ribose catabolic process"/>
    <property type="evidence" value="ECO:0007669"/>
    <property type="project" value="UniProtKB-UniRule"/>
</dbReference>
<dbReference type="EMBL" id="JACACB010000005">
    <property type="protein sequence ID" value="MCO8297442.1"/>
    <property type="molecule type" value="Genomic_DNA"/>
</dbReference>
<feature type="active site" description="Proton acceptor" evidence="12">
    <location>
        <position position="254"/>
    </location>
</feature>
<feature type="binding site" evidence="12">
    <location>
        <position position="285"/>
    </location>
    <ligand>
        <name>K(+)</name>
        <dbReference type="ChEBI" id="CHEBI:29103"/>
    </ligand>
</feature>
<dbReference type="InterPro" id="IPR002173">
    <property type="entry name" value="Carboh/pur_kinase_PfkB_CS"/>
</dbReference>
<feature type="binding site" evidence="12">
    <location>
        <begin position="253"/>
        <end position="254"/>
    </location>
    <ligand>
        <name>ATP</name>
        <dbReference type="ChEBI" id="CHEBI:30616"/>
    </ligand>
</feature>
<feature type="binding site" evidence="12">
    <location>
        <position position="254"/>
    </location>
    <ligand>
        <name>substrate</name>
    </ligand>
</feature>
<dbReference type="SUPFAM" id="SSF53613">
    <property type="entry name" value="Ribokinase-like"/>
    <property type="match status" value="1"/>
</dbReference>
<gene>
    <name evidence="12" type="primary">rbsK</name>
    <name evidence="14" type="ORF">HXW75_03015</name>
</gene>
<dbReference type="PRINTS" id="PR00990">
    <property type="entry name" value="RIBOKINASE"/>
</dbReference>
<name>A0AB35HMJ7_TETHA</name>
<dbReference type="GO" id="GO:0005524">
    <property type="term" value="F:ATP binding"/>
    <property type="evidence" value="ECO:0007669"/>
    <property type="project" value="UniProtKB-UniRule"/>
</dbReference>
<evidence type="ECO:0000256" key="8">
    <source>
        <dbReference type="ARBA" id="ARBA00022840"/>
    </source>
</evidence>
<dbReference type="InterPro" id="IPR011877">
    <property type="entry name" value="Ribokinase"/>
</dbReference>
<reference evidence="14" key="2">
    <citation type="journal article" date="2021" name="BMC Microbiol.">
        <title>The diversity among the species Tetragenococcus halophilus including new isolates from a lupine seed fermentation.</title>
        <authorList>
            <person name="Link T."/>
            <person name="Vogel R.F."/>
            <person name="Ehrmann M.A."/>
        </authorList>
    </citation>
    <scope>NUCLEOTIDE SEQUENCE</scope>
    <source>
        <strain evidence="14">TMW 2.2257</strain>
    </source>
</reference>
<keyword evidence="11 12" id="KW-0119">Carbohydrate metabolism</keyword>
<dbReference type="Pfam" id="PF00294">
    <property type="entry name" value="PfkB"/>
    <property type="match status" value="1"/>
</dbReference>
<dbReference type="CDD" id="cd01174">
    <property type="entry name" value="ribokinase"/>
    <property type="match status" value="1"/>
</dbReference>
<keyword evidence="6 12" id="KW-0547">Nucleotide-binding</keyword>
<evidence type="ECO:0000256" key="10">
    <source>
        <dbReference type="ARBA" id="ARBA00022958"/>
    </source>
</evidence>
<comment type="activity regulation">
    <text evidence="12">Activated by a monovalent cation that binds near, but not in, the active site. The most likely occupant of the site in vivo is potassium. Ion binding induces a conformational change that may alter substrate affinity.</text>
</comment>
<dbReference type="InterPro" id="IPR002139">
    <property type="entry name" value="Ribo/fructo_kinase"/>
</dbReference>
<keyword evidence="12" id="KW-0963">Cytoplasm</keyword>
<feature type="binding site" evidence="12">
    <location>
        <begin position="12"/>
        <end position="14"/>
    </location>
    <ligand>
        <name>substrate</name>
    </ligand>
</feature>
<evidence type="ECO:0000256" key="7">
    <source>
        <dbReference type="ARBA" id="ARBA00022777"/>
    </source>
</evidence>
<dbReference type="InterPro" id="IPR029056">
    <property type="entry name" value="Ribokinase-like"/>
</dbReference>
<feature type="binding site" evidence="12">
    <location>
        <begin position="40"/>
        <end position="44"/>
    </location>
    <ligand>
        <name>substrate</name>
    </ligand>
</feature>
<keyword evidence="4 12" id="KW-0808">Transferase</keyword>
<evidence type="ECO:0000256" key="9">
    <source>
        <dbReference type="ARBA" id="ARBA00022842"/>
    </source>
</evidence>
<evidence type="ECO:0000256" key="4">
    <source>
        <dbReference type="ARBA" id="ARBA00022679"/>
    </source>
</evidence>
<dbReference type="PROSITE" id="PS00583">
    <property type="entry name" value="PFKB_KINASES_1"/>
    <property type="match status" value="1"/>
</dbReference>